<dbReference type="PANTHER" id="PTHR42909">
    <property type="entry name" value="ZGC:136858"/>
    <property type="match status" value="1"/>
</dbReference>
<dbReference type="Pfam" id="PF13412">
    <property type="entry name" value="HTH_24"/>
    <property type="match status" value="1"/>
</dbReference>
<dbReference type="GO" id="GO:0016798">
    <property type="term" value="F:hydrolase activity, acting on glycosyl bonds"/>
    <property type="evidence" value="ECO:0007669"/>
    <property type="project" value="TreeGrafter"/>
</dbReference>
<evidence type="ECO:0000256" key="1">
    <source>
        <dbReference type="ARBA" id="ARBA00022679"/>
    </source>
</evidence>
<dbReference type="STRING" id="82801.SAMN04488506_0417"/>
<dbReference type="EMBL" id="FOXW01000001">
    <property type="protein sequence ID" value="SFQ03821.1"/>
    <property type="molecule type" value="Genomic_DNA"/>
</dbReference>
<dbReference type="Proteomes" id="UP000199136">
    <property type="component" value="Unassembled WGS sequence"/>
</dbReference>
<dbReference type="InterPro" id="IPR036390">
    <property type="entry name" value="WH_DNA-bd_sf"/>
</dbReference>
<proteinExistence type="predicted"/>
<dbReference type="Pfam" id="PF00294">
    <property type="entry name" value="PfkB"/>
    <property type="match status" value="1"/>
</dbReference>
<dbReference type="OrthoDB" id="9806249at2"/>
<keyword evidence="5" id="KW-1185">Reference proteome</keyword>
<evidence type="ECO:0000256" key="2">
    <source>
        <dbReference type="ARBA" id="ARBA00022777"/>
    </source>
</evidence>
<keyword evidence="2 4" id="KW-0418">Kinase</keyword>
<dbReference type="Gene3D" id="1.10.10.10">
    <property type="entry name" value="Winged helix-like DNA-binding domain superfamily/Winged helix DNA-binding domain"/>
    <property type="match status" value="1"/>
</dbReference>
<dbReference type="InterPro" id="IPR036388">
    <property type="entry name" value="WH-like_DNA-bd_sf"/>
</dbReference>
<evidence type="ECO:0000313" key="4">
    <source>
        <dbReference type="EMBL" id="SFQ03821.1"/>
    </source>
</evidence>
<keyword evidence="1" id="KW-0808">Transferase</keyword>
<reference evidence="4 5" key="1">
    <citation type="submission" date="2016-10" db="EMBL/GenBank/DDBJ databases">
        <authorList>
            <person name="de Groot N.N."/>
        </authorList>
    </citation>
    <scope>NUCLEOTIDE SEQUENCE [LARGE SCALE GENOMIC DNA]</scope>
    <source>
        <strain evidence="4 5">DSM 20581</strain>
    </source>
</reference>
<dbReference type="Gene3D" id="3.40.1190.20">
    <property type="match status" value="1"/>
</dbReference>
<feature type="domain" description="Carbohydrate kinase PfkB" evidence="3">
    <location>
        <begin position="62"/>
        <end position="301"/>
    </location>
</feature>
<protein>
    <submittedName>
        <fullName evidence="4">Sugar or nucleoside kinase, ribokinase family</fullName>
    </submittedName>
</protein>
<dbReference type="AlphaFoldDB" id="A0A1I5V8U9"/>
<dbReference type="GO" id="GO:0004730">
    <property type="term" value="F:pseudouridylate synthase activity"/>
    <property type="evidence" value="ECO:0007669"/>
    <property type="project" value="TreeGrafter"/>
</dbReference>
<dbReference type="PROSITE" id="PS00583">
    <property type="entry name" value="PFKB_KINASES_1"/>
    <property type="match status" value="1"/>
</dbReference>
<dbReference type="SUPFAM" id="SSF53613">
    <property type="entry name" value="Ribokinase-like"/>
    <property type="match status" value="1"/>
</dbReference>
<accession>A0A1I5V8U9</accession>
<dbReference type="InterPro" id="IPR002173">
    <property type="entry name" value="Carboh/pur_kinase_PfkB_CS"/>
</dbReference>
<organism evidence="4 5">
    <name type="scientific">Desemzia incerta</name>
    <dbReference type="NCBI Taxonomy" id="82801"/>
    <lineage>
        <taxon>Bacteria</taxon>
        <taxon>Bacillati</taxon>
        <taxon>Bacillota</taxon>
        <taxon>Bacilli</taxon>
        <taxon>Lactobacillales</taxon>
        <taxon>Carnobacteriaceae</taxon>
        <taxon>Desemzia</taxon>
    </lineage>
</organism>
<dbReference type="SUPFAM" id="SSF46785">
    <property type="entry name" value="Winged helix' DNA-binding domain"/>
    <property type="match status" value="1"/>
</dbReference>
<sequence>MALNKNERKVLDVIRQDPYVSQQDLADAVELSRSAVANIISNLVRKGYLLGKAYIVNEERPIVCIGAANIDNRYIVQDDLIANTSHNIKAASSLGGGARNVAENLGRLSEHVKLISVVGNDDDWRRIKSHSKHFIDLTSVSVLEEKTTGNFIEIINKEQEMLVGLADMSIYECLTPKLINKYLNVIQRAKCIVVDSNCPKETIEFLLAFTKRYNIKLVLLTVSVQQMKNLPHRLDGATMITKHNELEALFKRPVQTNADLKEMVSLFLQRGFKEVLISKDSEKIIYGNKNHMRIFENPYPHNQKYDWGQNEAMCAGMLYAEFHPDFCEDIVLAGVVNAFRTLECLEIVRPSLTNDKLQNDIEENRIPITEIKF</sequence>
<dbReference type="PANTHER" id="PTHR42909:SF4">
    <property type="entry name" value="CARBOHYDRATE KINASE, PFKB FAMILY"/>
    <property type="match status" value="1"/>
</dbReference>
<gene>
    <name evidence="4" type="ORF">SAMN04488506_0417</name>
</gene>
<name>A0A1I5V8U9_9LACT</name>
<dbReference type="RefSeq" id="WP_092479482.1">
    <property type="nucleotide sequence ID" value="NZ_FOXW01000001.1"/>
</dbReference>
<dbReference type="InterPro" id="IPR011611">
    <property type="entry name" value="PfkB_dom"/>
</dbReference>
<dbReference type="GO" id="GO:0016301">
    <property type="term" value="F:kinase activity"/>
    <property type="evidence" value="ECO:0007669"/>
    <property type="project" value="UniProtKB-KW"/>
</dbReference>
<evidence type="ECO:0000259" key="3">
    <source>
        <dbReference type="Pfam" id="PF00294"/>
    </source>
</evidence>
<dbReference type="GO" id="GO:0005737">
    <property type="term" value="C:cytoplasm"/>
    <property type="evidence" value="ECO:0007669"/>
    <property type="project" value="TreeGrafter"/>
</dbReference>
<evidence type="ECO:0000313" key="5">
    <source>
        <dbReference type="Proteomes" id="UP000199136"/>
    </source>
</evidence>
<dbReference type="CDD" id="cd01941">
    <property type="entry name" value="YeiC_kinase_like"/>
    <property type="match status" value="1"/>
</dbReference>
<dbReference type="InterPro" id="IPR029056">
    <property type="entry name" value="Ribokinase-like"/>
</dbReference>